<dbReference type="EMBL" id="RBZV01000014">
    <property type="protein sequence ID" value="RKP44194.1"/>
    <property type="molecule type" value="Genomic_DNA"/>
</dbReference>
<dbReference type="GO" id="GO:0043448">
    <property type="term" value="P:alkane catabolic process"/>
    <property type="evidence" value="ECO:0007669"/>
    <property type="project" value="TreeGrafter"/>
</dbReference>
<dbReference type="OrthoDB" id="9800666at2"/>
<keyword evidence="3" id="KW-1185">Reference proteome</keyword>
<name>A0A494X7M0_9BURK</name>
<dbReference type="PANTHER" id="PTHR39335:SF1">
    <property type="entry name" value="BLL4220 PROTEIN"/>
    <property type="match status" value="1"/>
</dbReference>
<evidence type="ECO:0000313" key="2">
    <source>
        <dbReference type="EMBL" id="RKP44194.1"/>
    </source>
</evidence>
<dbReference type="PIRSF" id="PIRSF029720">
    <property type="entry name" value="UCP029720"/>
    <property type="match status" value="1"/>
</dbReference>
<comment type="caution">
    <text evidence="2">The sequence shown here is derived from an EMBL/GenBank/DDBJ whole genome shotgun (WGS) entry which is preliminary data.</text>
</comment>
<dbReference type="Pfam" id="PF03640">
    <property type="entry name" value="Lipoprotein_15"/>
    <property type="match status" value="2"/>
</dbReference>
<proteinExistence type="predicted"/>
<dbReference type="PANTHER" id="PTHR39335">
    <property type="entry name" value="BLL4220 PROTEIN"/>
    <property type="match status" value="1"/>
</dbReference>
<sequence>MLKTLVCVVACAIPLAAFAEAPKISNGMVVDDEGMTLYTFDKDKTMPGMSECTGSCSTLWPAALADAYDQPSGDWSFIAAPGGKHQWAYKGQPLYRYSSDKRPGDMQGDGYKHLWHVARP</sequence>
<evidence type="ECO:0000313" key="3">
    <source>
        <dbReference type="Proteomes" id="UP000280434"/>
    </source>
</evidence>
<dbReference type="InterPro" id="IPR005297">
    <property type="entry name" value="Lipoprotein_repeat"/>
</dbReference>
<accession>A0A494X7M0</accession>
<feature type="chain" id="PRO_5019747464" description="ATP-binding protein" evidence="1">
    <location>
        <begin position="20"/>
        <end position="120"/>
    </location>
</feature>
<protein>
    <recommendedName>
        <fullName evidence="4">ATP-binding protein</fullName>
    </recommendedName>
</protein>
<keyword evidence="1" id="KW-0732">Signal</keyword>
<evidence type="ECO:0008006" key="4">
    <source>
        <dbReference type="Google" id="ProtNLM"/>
    </source>
</evidence>
<evidence type="ECO:0000256" key="1">
    <source>
        <dbReference type="SAM" id="SignalP"/>
    </source>
</evidence>
<feature type="signal peptide" evidence="1">
    <location>
        <begin position="1"/>
        <end position="19"/>
    </location>
</feature>
<dbReference type="Proteomes" id="UP000280434">
    <property type="component" value="Unassembled WGS sequence"/>
</dbReference>
<gene>
    <name evidence="2" type="ORF">D7S89_23625</name>
</gene>
<dbReference type="RefSeq" id="WP_121281284.1">
    <property type="nucleotide sequence ID" value="NZ_RBZV01000014.1"/>
</dbReference>
<organism evidence="2 3">
    <name type="scientific">Trinickia fusca</name>
    <dbReference type="NCBI Taxonomy" id="2419777"/>
    <lineage>
        <taxon>Bacteria</taxon>
        <taxon>Pseudomonadati</taxon>
        <taxon>Pseudomonadota</taxon>
        <taxon>Betaproteobacteria</taxon>
        <taxon>Burkholderiales</taxon>
        <taxon>Burkholderiaceae</taxon>
        <taxon>Trinickia</taxon>
    </lineage>
</organism>
<reference evidence="2 3" key="1">
    <citation type="submission" date="2018-10" db="EMBL/GenBank/DDBJ databases">
        <title>Paraburkholderia sp. 7MK8-2, isolated from soil.</title>
        <authorList>
            <person name="Gao Z.-H."/>
            <person name="Qiu L.-H."/>
        </authorList>
    </citation>
    <scope>NUCLEOTIDE SEQUENCE [LARGE SCALE GENOMIC DNA]</scope>
    <source>
        <strain evidence="2 3">7MK8-2</strain>
    </source>
</reference>
<dbReference type="InterPro" id="IPR014558">
    <property type="entry name" value="UCP029720"/>
</dbReference>
<dbReference type="AlphaFoldDB" id="A0A494X7M0"/>